<dbReference type="OrthoDB" id="9784036at2"/>
<dbReference type="Proteomes" id="UP000283255">
    <property type="component" value="Unassembled WGS sequence"/>
</dbReference>
<dbReference type="PROSITE" id="PS51257">
    <property type="entry name" value="PROKAR_LIPOPROTEIN"/>
    <property type="match status" value="1"/>
</dbReference>
<dbReference type="EMBL" id="QZCH01000001">
    <property type="protein sequence ID" value="RJG51473.1"/>
    <property type="molecule type" value="Genomic_DNA"/>
</dbReference>
<dbReference type="Pfam" id="PF00756">
    <property type="entry name" value="Esterase"/>
    <property type="match status" value="1"/>
</dbReference>
<dbReference type="PANTHER" id="PTHR48098">
    <property type="entry name" value="ENTEROCHELIN ESTERASE-RELATED"/>
    <property type="match status" value="1"/>
</dbReference>
<evidence type="ECO:0000313" key="1">
    <source>
        <dbReference type="EMBL" id="RJG51473.1"/>
    </source>
</evidence>
<dbReference type="PANTHER" id="PTHR48098:SF6">
    <property type="entry name" value="FERRI-BACILLIBACTIN ESTERASE BESA"/>
    <property type="match status" value="1"/>
</dbReference>
<dbReference type="SUPFAM" id="SSF53474">
    <property type="entry name" value="alpha/beta-Hydrolases"/>
    <property type="match status" value="1"/>
</dbReference>
<dbReference type="InterPro" id="IPR050583">
    <property type="entry name" value="Mycobacterial_A85_antigen"/>
</dbReference>
<gene>
    <name evidence="1" type="ORF">D1Z90_01705</name>
</gene>
<dbReference type="AlphaFoldDB" id="A0A418YKG5"/>
<dbReference type="Gene3D" id="3.40.50.1820">
    <property type="entry name" value="alpha/beta hydrolase"/>
    <property type="match status" value="1"/>
</dbReference>
<keyword evidence="2" id="KW-1185">Reference proteome</keyword>
<name>A0A418YKG5_9GAMM</name>
<sequence length="268" mass="29740">MKNSIASALLLSLAIYGCGGSSSSSNSTSNTEIIEESPVSLHQNYSWQGEEITSSITGINYKIDVLYPDDYDVNEPLPVVYYTDAQWRSAGFLPIMEASGKRAVFIGVHQGPDGRRGTDFLTPGVNDYFSFFTTELLPFIESQYSVQAENRSLFGHSYGGAMVIAAFLIEEPETRFFKNFIAADPSVVTPDGILNLEANRYQQSQQLNANLMLTGATDGGNAQGVKETFNFLDQRNYTELELTYIEQEMNHDESAYETFEVALDTFLP</sequence>
<dbReference type="InterPro" id="IPR029058">
    <property type="entry name" value="AB_hydrolase_fold"/>
</dbReference>
<dbReference type="InterPro" id="IPR000801">
    <property type="entry name" value="Esterase-like"/>
</dbReference>
<comment type="caution">
    <text evidence="1">The sequence shown here is derived from an EMBL/GenBank/DDBJ whole genome shotgun (WGS) entry which is preliminary data.</text>
</comment>
<dbReference type="RefSeq" id="WP_119908997.1">
    <property type="nucleotide sequence ID" value="NZ_QZCH01000001.1"/>
</dbReference>
<protein>
    <recommendedName>
        <fullName evidence="3">Alpha/beta hydrolase</fullName>
    </recommendedName>
</protein>
<reference evidence="1 2" key="1">
    <citation type="submission" date="2018-09" db="EMBL/GenBank/DDBJ databases">
        <authorList>
            <person name="Wang F."/>
        </authorList>
    </citation>
    <scope>NUCLEOTIDE SEQUENCE [LARGE SCALE GENOMIC DNA]</scope>
    <source>
        <strain evidence="1 2">PLHSC7-2</strain>
    </source>
</reference>
<reference evidence="1 2" key="2">
    <citation type="submission" date="2019-01" db="EMBL/GenBank/DDBJ databases">
        <title>Motilimonas pumilus sp. nov., isolated from the gut of sea cucumber (Apostichopus japonicus).</title>
        <authorList>
            <person name="Wang F.-Q."/>
            <person name="Ren L.-H."/>
            <person name="Lin Y.-W."/>
            <person name="Sun G.-H."/>
            <person name="Du Z.-J."/>
            <person name="Zhao J.-X."/>
            <person name="Liu X.-J."/>
            <person name="Liu L.-J."/>
        </authorList>
    </citation>
    <scope>NUCLEOTIDE SEQUENCE [LARGE SCALE GENOMIC DNA]</scope>
    <source>
        <strain evidence="1 2">PLHSC7-2</strain>
    </source>
</reference>
<accession>A0A418YKG5</accession>
<evidence type="ECO:0000313" key="2">
    <source>
        <dbReference type="Proteomes" id="UP000283255"/>
    </source>
</evidence>
<proteinExistence type="predicted"/>
<organism evidence="1 2">
    <name type="scientific">Motilimonas pumila</name>
    <dbReference type="NCBI Taxonomy" id="2303987"/>
    <lineage>
        <taxon>Bacteria</taxon>
        <taxon>Pseudomonadati</taxon>
        <taxon>Pseudomonadota</taxon>
        <taxon>Gammaproteobacteria</taxon>
        <taxon>Alteromonadales</taxon>
        <taxon>Alteromonadales genera incertae sedis</taxon>
        <taxon>Motilimonas</taxon>
    </lineage>
</organism>
<evidence type="ECO:0008006" key="3">
    <source>
        <dbReference type="Google" id="ProtNLM"/>
    </source>
</evidence>